<dbReference type="PANTHER" id="PTHR11645">
    <property type="entry name" value="PYRROLINE-5-CARBOXYLATE REDUCTASE"/>
    <property type="match status" value="1"/>
</dbReference>
<dbReference type="GO" id="GO:0055129">
    <property type="term" value="P:L-proline biosynthetic process"/>
    <property type="evidence" value="ECO:0007669"/>
    <property type="project" value="UniProtKB-UniRule"/>
</dbReference>
<comment type="caution">
    <text evidence="10">The sequence shown here is derived from an EMBL/GenBank/DDBJ whole genome shotgun (WGS) entry which is preliminary data.</text>
</comment>
<dbReference type="InterPro" id="IPR028939">
    <property type="entry name" value="P5C_Rdtase_cat_N"/>
</dbReference>
<dbReference type="Pfam" id="PF03807">
    <property type="entry name" value="F420_oxidored"/>
    <property type="match status" value="1"/>
</dbReference>
<evidence type="ECO:0000256" key="1">
    <source>
        <dbReference type="ARBA" id="ARBA00005525"/>
    </source>
</evidence>
<evidence type="ECO:0000259" key="8">
    <source>
        <dbReference type="Pfam" id="PF03807"/>
    </source>
</evidence>
<protein>
    <recommendedName>
        <fullName evidence="4 5">Pyrroline-5-carboxylate reductase</fullName>
        <shortName evidence="4">P5C reductase</shortName>
        <shortName evidence="4">P5CR</shortName>
        <ecNumber evidence="4 5">1.5.1.2</ecNumber>
    </recommendedName>
    <alternativeName>
        <fullName evidence="4">PCA reductase</fullName>
    </alternativeName>
</protein>
<comment type="similarity">
    <text evidence="1 4 7">Belongs to the pyrroline-5-carboxylate reductase family.</text>
</comment>
<sequence length="276" mass="28940">MTFAATPIAFIGGGNMASAILGGLLREGLDPKLVDVVDPGAPARERLAREFGVTVHETAGAALARSAIVVWAVKPQIFRDAARAAAPHTSRALHLSVAAGIRSDSIAAWTGSERIVRSMPNTPALVGLGMTALYARSAVSAEDRNVVQQVLAPTGATLWVPQEQQLDAVTALSGSGPAYVFYFIEAMTRAGVEMGLPEEQAQALAIGTFRGASELARSSQEPPAVLRERVTSKGGTTYAALTSMDESRVADHFVQAMHAACRRAAELGDEFGRDAT</sequence>
<dbReference type="SUPFAM" id="SSF48179">
    <property type="entry name" value="6-phosphogluconate dehydrogenase C-terminal domain-like"/>
    <property type="match status" value="1"/>
</dbReference>
<proteinExistence type="inferred from homology"/>
<evidence type="ECO:0000256" key="4">
    <source>
        <dbReference type="HAMAP-Rule" id="MF_01925"/>
    </source>
</evidence>
<evidence type="ECO:0000313" key="11">
    <source>
        <dbReference type="Proteomes" id="UP000617041"/>
    </source>
</evidence>
<organism evidence="10 11">
    <name type="scientific">Ramlibacter algicola</name>
    <dbReference type="NCBI Taxonomy" id="2795217"/>
    <lineage>
        <taxon>Bacteria</taxon>
        <taxon>Pseudomonadati</taxon>
        <taxon>Pseudomonadota</taxon>
        <taxon>Betaproteobacteria</taxon>
        <taxon>Burkholderiales</taxon>
        <taxon>Comamonadaceae</taxon>
        <taxon>Ramlibacter</taxon>
    </lineage>
</organism>
<dbReference type="NCBIfam" id="TIGR00112">
    <property type="entry name" value="proC"/>
    <property type="match status" value="1"/>
</dbReference>
<evidence type="ECO:0000256" key="6">
    <source>
        <dbReference type="PIRSR" id="PIRSR000193-1"/>
    </source>
</evidence>
<evidence type="ECO:0000256" key="2">
    <source>
        <dbReference type="ARBA" id="ARBA00022857"/>
    </source>
</evidence>
<evidence type="ECO:0000259" key="9">
    <source>
        <dbReference type="Pfam" id="PF14748"/>
    </source>
</evidence>
<evidence type="ECO:0000256" key="7">
    <source>
        <dbReference type="RuleBase" id="RU003903"/>
    </source>
</evidence>
<dbReference type="InterPro" id="IPR036291">
    <property type="entry name" value="NAD(P)-bd_dom_sf"/>
</dbReference>
<feature type="domain" description="Pyrroline-5-carboxylate reductase dimerisation" evidence="9">
    <location>
        <begin position="163"/>
        <end position="267"/>
    </location>
</feature>
<dbReference type="AlphaFoldDB" id="A0A934PYV6"/>
<keyword evidence="4" id="KW-0963">Cytoplasm</keyword>
<dbReference type="FunFam" id="1.10.3730.10:FF:000001">
    <property type="entry name" value="Pyrroline-5-carboxylate reductase"/>
    <property type="match status" value="1"/>
</dbReference>
<feature type="domain" description="Pyrroline-5-carboxylate reductase catalytic N-terminal" evidence="8">
    <location>
        <begin position="8"/>
        <end position="100"/>
    </location>
</feature>
<comment type="subcellular location">
    <subcellularLocation>
        <location evidence="4">Cytoplasm</location>
    </subcellularLocation>
</comment>
<dbReference type="Gene3D" id="1.10.3730.10">
    <property type="entry name" value="ProC C-terminal domain-like"/>
    <property type="match status" value="1"/>
</dbReference>
<keyword evidence="11" id="KW-1185">Reference proteome</keyword>
<evidence type="ECO:0000256" key="5">
    <source>
        <dbReference type="NCBIfam" id="TIGR00112"/>
    </source>
</evidence>
<keyword evidence="4 7" id="KW-0028">Amino-acid biosynthesis</keyword>
<feature type="binding site" evidence="6">
    <location>
        <begin position="11"/>
        <end position="16"/>
    </location>
    <ligand>
        <name>NADP(+)</name>
        <dbReference type="ChEBI" id="CHEBI:58349"/>
    </ligand>
</feature>
<keyword evidence="2 4" id="KW-0521">NADP</keyword>
<dbReference type="GO" id="GO:0005737">
    <property type="term" value="C:cytoplasm"/>
    <property type="evidence" value="ECO:0007669"/>
    <property type="project" value="UniProtKB-SubCell"/>
</dbReference>
<dbReference type="PIRSF" id="PIRSF000193">
    <property type="entry name" value="Pyrrol-5-carb_rd"/>
    <property type="match status" value="1"/>
</dbReference>
<evidence type="ECO:0000256" key="3">
    <source>
        <dbReference type="ARBA" id="ARBA00023002"/>
    </source>
</evidence>
<dbReference type="RefSeq" id="WP_200786021.1">
    <property type="nucleotide sequence ID" value="NZ_JAEDAO010000001.1"/>
</dbReference>
<keyword evidence="4 7" id="KW-0641">Proline biosynthesis</keyword>
<dbReference type="InterPro" id="IPR000304">
    <property type="entry name" value="Pyrroline-COOH_reductase"/>
</dbReference>
<dbReference type="Proteomes" id="UP000617041">
    <property type="component" value="Unassembled WGS sequence"/>
</dbReference>
<dbReference type="InterPro" id="IPR008927">
    <property type="entry name" value="6-PGluconate_DH-like_C_sf"/>
</dbReference>
<dbReference type="EC" id="1.5.1.2" evidence="4 5"/>
<comment type="pathway">
    <text evidence="4 7">Amino-acid biosynthesis; L-proline biosynthesis; L-proline from L-glutamate 5-semialdehyde: step 1/1.</text>
</comment>
<keyword evidence="3 4" id="KW-0560">Oxidoreductase</keyword>
<dbReference type="HAMAP" id="MF_01925">
    <property type="entry name" value="P5C_reductase"/>
    <property type="match status" value="1"/>
</dbReference>
<feature type="binding site" evidence="6">
    <location>
        <begin position="72"/>
        <end position="75"/>
    </location>
    <ligand>
        <name>NADP(+)</name>
        <dbReference type="ChEBI" id="CHEBI:58349"/>
    </ligand>
</feature>
<comment type="catalytic activity">
    <reaction evidence="4 7">
        <text>L-proline + NADP(+) = (S)-1-pyrroline-5-carboxylate + NADPH + 2 H(+)</text>
        <dbReference type="Rhea" id="RHEA:14109"/>
        <dbReference type="ChEBI" id="CHEBI:15378"/>
        <dbReference type="ChEBI" id="CHEBI:17388"/>
        <dbReference type="ChEBI" id="CHEBI:57783"/>
        <dbReference type="ChEBI" id="CHEBI:58349"/>
        <dbReference type="ChEBI" id="CHEBI:60039"/>
        <dbReference type="EC" id="1.5.1.2"/>
    </reaction>
</comment>
<dbReference type="PROSITE" id="PS00521">
    <property type="entry name" value="P5CR"/>
    <property type="match status" value="1"/>
</dbReference>
<dbReference type="GO" id="GO:0004735">
    <property type="term" value="F:pyrroline-5-carboxylate reductase activity"/>
    <property type="evidence" value="ECO:0007669"/>
    <property type="project" value="UniProtKB-UniRule"/>
</dbReference>
<name>A0A934PYV6_9BURK</name>
<comment type="catalytic activity">
    <reaction evidence="4">
        <text>L-proline + NAD(+) = (S)-1-pyrroline-5-carboxylate + NADH + 2 H(+)</text>
        <dbReference type="Rhea" id="RHEA:14105"/>
        <dbReference type="ChEBI" id="CHEBI:15378"/>
        <dbReference type="ChEBI" id="CHEBI:17388"/>
        <dbReference type="ChEBI" id="CHEBI:57540"/>
        <dbReference type="ChEBI" id="CHEBI:57945"/>
        <dbReference type="ChEBI" id="CHEBI:60039"/>
        <dbReference type="EC" id="1.5.1.2"/>
    </reaction>
</comment>
<accession>A0A934PYV6</accession>
<dbReference type="EMBL" id="JAEDAO010000001">
    <property type="protein sequence ID" value="MBK0391184.1"/>
    <property type="molecule type" value="Genomic_DNA"/>
</dbReference>
<dbReference type="Gene3D" id="3.40.50.720">
    <property type="entry name" value="NAD(P)-binding Rossmann-like Domain"/>
    <property type="match status" value="1"/>
</dbReference>
<dbReference type="InterPro" id="IPR053790">
    <property type="entry name" value="P5CR-like_CS"/>
</dbReference>
<evidence type="ECO:0000313" key="10">
    <source>
        <dbReference type="EMBL" id="MBK0391184.1"/>
    </source>
</evidence>
<dbReference type="InterPro" id="IPR029036">
    <property type="entry name" value="P5CR_dimer"/>
</dbReference>
<dbReference type="Pfam" id="PF14748">
    <property type="entry name" value="P5CR_dimer"/>
    <property type="match status" value="1"/>
</dbReference>
<dbReference type="PANTHER" id="PTHR11645:SF0">
    <property type="entry name" value="PYRROLINE-5-CARBOXYLATE REDUCTASE 3"/>
    <property type="match status" value="1"/>
</dbReference>
<gene>
    <name evidence="4" type="primary">proC</name>
    <name evidence="10" type="ORF">I8E28_01155</name>
</gene>
<reference evidence="10" key="1">
    <citation type="submission" date="2020-12" db="EMBL/GenBank/DDBJ databases">
        <title>Ramlibacter sp. nov., isolated from a freshwater alga, Cryptomonas.</title>
        <authorList>
            <person name="Kim H.M."/>
            <person name="Jeon C.O."/>
        </authorList>
    </citation>
    <scope>NUCLEOTIDE SEQUENCE</scope>
    <source>
        <strain evidence="10">CrO1</strain>
    </source>
</reference>
<comment type="function">
    <text evidence="4">Catalyzes the reduction of 1-pyrroline-5-carboxylate (PCA) to L-proline.</text>
</comment>
<dbReference type="SUPFAM" id="SSF51735">
    <property type="entry name" value="NAD(P)-binding Rossmann-fold domains"/>
    <property type="match status" value="1"/>
</dbReference>